<dbReference type="Pfam" id="PF03845">
    <property type="entry name" value="Spore_permease"/>
    <property type="match status" value="1"/>
</dbReference>
<evidence type="ECO:0000256" key="8">
    <source>
        <dbReference type="SAM" id="Phobius"/>
    </source>
</evidence>
<dbReference type="OrthoDB" id="2716906at2"/>
<evidence type="ECO:0000256" key="1">
    <source>
        <dbReference type="ARBA" id="ARBA00004141"/>
    </source>
</evidence>
<dbReference type="RefSeq" id="WP_136381643.1">
    <property type="nucleotide sequence ID" value="NZ_SLUB01000071.1"/>
</dbReference>
<evidence type="ECO:0000256" key="2">
    <source>
        <dbReference type="ARBA" id="ARBA00007998"/>
    </source>
</evidence>
<dbReference type="Proteomes" id="UP000306477">
    <property type="component" value="Unassembled WGS sequence"/>
</dbReference>
<evidence type="ECO:0000256" key="6">
    <source>
        <dbReference type="ARBA" id="ARBA00022989"/>
    </source>
</evidence>
<keyword evidence="6 8" id="KW-1133">Transmembrane helix</keyword>
<reference evidence="9 10" key="1">
    <citation type="journal article" date="2019" name="Indoor Air">
        <title>Impacts of indoor surface finishes on bacterial viability.</title>
        <authorList>
            <person name="Hu J."/>
            <person name="Maamar S.B."/>
            <person name="Glawe A.J."/>
            <person name="Gottel N."/>
            <person name="Gilbert J.A."/>
            <person name="Hartmann E.M."/>
        </authorList>
    </citation>
    <scope>NUCLEOTIDE SEQUENCE [LARGE SCALE GENOMIC DNA]</scope>
    <source>
        <strain evidence="9 10">AF060A6</strain>
    </source>
</reference>
<evidence type="ECO:0000313" key="9">
    <source>
        <dbReference type="EMBL" id="THE09602.1"/>
    </source>
</evidence>
<gene>
    <name evidence="9" type="ORF">E1I69_21775</name>
</gene>
<evidence type="ECO:0000256" key="7">
    <source>
        <dbReference type="ARBA" id="ARBA00023136"/>
    </source>
</evidence>
<dbReference type="PANTHER" id="PTHR34975:SF2">
    <property type="entry name" value="SPORE GERMINATION PROTEIN A2"/>
    <property type="match status" value="1"/>
</dbReference>
<comment type="subcellular location">
    <subcellularLocation>
        <location evidence="1">Membrane</location>
        <topology evidence="1">Multi-pass membrane protein</topology>
    </subcellularLocation>
</comment>
<keyword evidence="4" id="KW-0309">Germination</keyword>
<evidence type="ECO:0000313" key="10">
    <source>
        <dbReference type="Proteomes" id="UP000306477"/>
    </source>
</evidence>
<dbReference type="GO" id="GO:0016020">
    <property type="term" value="C:membrane"/>
    <property type="evidence" value="ECO:0007669"/>
    <property type="project" value="UniProtKB-SubCell"/>
</dbReference>
<comment type="similarity">
    <text evidence="2">Belongs to the amino acid-polyamine-organocation (APC) superfamily. Spore germination protein (SGP) (TC 2.A.3.9) family.</text>
</comment>
<evidence type="ECO:0000256" key="4">
    <source>
        <dbReference type="ARBA" id="ARBA00022544"/>
    </source>
</evidence>
<evidence type="ECO:0000256" key="5">
    <source>
        <dbReference type="ARBA" id="ARBA00022692"/>
    </source>
</evidence>
<keyword evidence="7 8" id="KW-0472">Membrane</keyword>
<feature type="transmembrane region" description="Helical" evidence="8">
    <location>
        <begin position="192"/>
        <end position="211"/>
    </location>
</feature>
<name>A0A4S3PLR5_9BACI</name>
<dbReference type="AlphaFoldDB" id="A0A4S3PLR5"/>
<sequence>MKSFEYGDGEIGKKEIMYAVPSMVIGIGILSLPRLLANATNFYDGAIALLIGGALAILFTWIAANLSSRFPKKSFFSFAPLLVPKPIVFILNVWFTIHFIFFVAYEIRAIGEIAEQYLFSRTPVEILSVMFLLVVVYSVSGSRVGILRLNLLFLPIICFIAVSISLMNITYFEFQNLLPVFTTDWSGYLEGVKLSFFSFAGFEIVLFYVAFMNRTKQAAKFAAAGMGLVVGLYLIIFTTCIGVFTNDTTSTMVYPTIELAKEVEVPGGFFERFESLFFTIWIMAIFNTTAMSLDIAVFSMGSLFRNMKKATRILIISPLSYLICMFPQNINEITSFGTFISYSGGLVTIFIPSILLAIAKLRGIGKCE</sequence>
<proteinExistence type="inferred from homology"/>
<feature type="transmembrane region" description="Helical" evidence="8">
    <location>
        <begin position="336"/>
        <end position="359"/>
    </location>
</feature>
<dbReference type="NCBIfam" id="TIGR00912">
    <property type="entry name" value="2A0309"/>
    <property type="match status" value="1"/>
</dbReference>
<feature type="transmembrane region" description="Helical" evidence="8">
    <location>
        <begin position="87"/>
        <end position="105"/>
    </location>
</feature>
<feature type="transmembrane region" description="Helical" evidence="8">
    <location>
        <begin position="42"/>
        <end position="66"/>
    </location>
</feature>
<feature type="transmembrane region" description="Helical" evidence="8">
    <location>
        <begin position="117"/>
        <end position="139"/>
    </location>
</feature>
<feature type="transmembrane region" description="Helical" evidence="8">
    <location>
        <begin position="223"/>
        <end position="244"/>
    </location>
</feature>
<feature type="transmembrane region" description="Helical" evidence="8">
    <location>
        <begin position="16"/>
        <end position="36"/>
    </location>
</feature>
<keyword evidence="3" id="KW-0813">Transport</keyword>
<keyword evidence="10" id="KW-1185">Reference proteome</keyword>
<dbReference type="Gene3D" id="1.20.1740.10">
    <property type="entry name" value="Amino acid/polyamine transporter I"/>
    <property type="match status" value="1"/>
</dbReference>
<feature type="transmembrane region" description="Helical" evidence="8">
    <location>
        <begin position="151"/>
        <end position="172"/>
    </location>
</feature>
<dbReference type="InterPro" id="IPR004761">
    <property type="entry name" value="Spore_GerAB"/>
</dbReference>
<feature type="transmembrane region" description="Helical" evidence="8">
    <location>
        <begin position="276"/>
        <end position="298"/>
    </location>
</feature>
<comment type="caution">
    <text evidence="9">The sequence shown here is derived from an EMBL/GenBank/DDBJ whole genome shotgun (WGS) entry which is preliminary data.</text>
</comment>
<organism evidence="9 10">
    <name type="scientific">Bacillus timonensis</name>
    <dbReference type="NCBI Taxonomy" id="1033734"/>
    <lineage>
        <taxon>Bacteria</taxon>
        <taxon>Bacillati</taxon>
        <taxon>Bacillota</taxon>
        <taxon>Bacilli</taxon>
        <taxon>Bacillales</taxon>
        <taxon>Bacillaceae</taxon>
        <taxon>Bacillus</taxon>
    </lineage>
</organism>
<protein>
    <submittedName>
        <fullName evidence="9">Spore gernimation protein</fullName>
    </submittedName>
</protein>
<accession>A0A4S3PLR5</accession>
<evidence type="ECO:0000256" key="3">
    <source>
        <dbReference type="ARBA" id="ARBA00022448"/>
    </source>
</evidence>
<keyword evidence="5 8" id="KW-0812">Transmembrane</keyword>
<dbReference type="EMBL" id="SLUB01000071">
    <property type="protein sequence ID" value="THE09602.1"/>
    <property type="molecule type" value="Genomic_DNA"/>
</dbReference>
<dbReference type="PANTHER" id="PTHR34975">
    <property type="entry name" value="SPORE GERMINATION PROTEIN A2"/>
    <property type="match status" value="1"/>
</dbReference>
<dbReference type="GO" id="GO:0009847">
    <property type="term" value="P:spore germination"/>
    <property type="evidence" value="ECO:0007669"/>
    <property type="project" value="InterPro"/>
</dbReference>
<feature type="transmembrane region" description="Helical" evidence="8">
    <location>
        <begin position="310"/>
        <end position="330"/>
    </location>
</feature>